<dbReference type="Proteomes" id="UP001465668">
    <property type="component" value="Unassembled WGS sequence"/>
</dbReference>
<evidence type="ECO:0008006" key="4">
    <source>
        <dbReference type="Google" id="ProtNLM"/>
    </source>
</evidence>
<feature type="compositionally biased region" description="Polar residues" evidence="1">
    <location>
        <begin position="61"/>
        <end position="70"/>
    </location>
</feature>
<feature type="compositionally biased region" description="Low complexity" evidence="1">
    <location>
        <begin position="76"/>
        <end position="90"/>
    </location>
</feature>
<reference evidence="2 3" key="1">
    <citation type="submission" date="2024-02" db="EMBL/GenBank/DDBJ databases">
        <title>First draft genome assembly of two strains of Seiridium cardinale.</title>
        <authorList>
            <person name="Emiliani G."/>
            <person name="Scali E."/>
        </authorList>
    </citation>
    <scope>NUCLEOTIDE SEQUENCE [LARGE SCALE GENOMIC DNA]</scope>
    <source>
        <strain evidence="2 3">BM-138-000479</strain>
    </source>
</reference>
<gene>
    <name evidence="2" type="ORF">SCAR479_00038</name>
</gene>
<feature type="compositionally biased region" description="Basic and acidic residues" evidence="1">
    <location>
        <begin position="279"/>
        <end position="292"/>
    </location>
</feature>
<name>A0ABR2Y8E1_9PEZI</name>
<organism evidence="2 3">
    <name type="scientific">Seiridium cardinale</name>
    <dbReference type="NCBI Taxonomy" id="138064"/>
    <lineage>
        <taxon>Eukaryota</taxon>
        <taxon>Fungi</taxon>
        <taxon>Dikarya</taxon>
        <taxon>Ascomycota</taxon>
        <taxon>Pezizomycotina</taxon>
        <taxon>Sordariomycetes</taxon>
        <taxon>Xylariomycetidae</taxon>
        <taxon>Amphisphaeriales</taxon>
        <taxon>Sporocadaceae</taxon>
        <taxon>Seiridium</taxon>
    </lineage>
</organism>
<accession>A0ABR2Y8E1</accession>
<sequence length="298" mass="30919">METINGIATAAAKAVWGENTTDGKEPVSGQQGDPSMGEPFDKGNAEEPQSTTSTTGQTGTHTDISKSTSGEYPDRTAGTSTTGASTSSTGDHSKPAEFAKTTGTAAESSEVPDNKQTELKSKDTPADTSKGQNDVRDPEDPQTNPKNNPTDVDNTEEGINKGQKLDAPGPKPLTEVAREHGGDAGNSATKPTSGEGESKEAAGESDDPNDPRAPSKGEGTGEKYVKSSGLHADGGDFDATNPGAGREADRLLEEKGIHVDKSDPKGPSTDDTTTSSTGAEDKEKKSLKDKIKDKLHRH</sequence>
<evidence type="ECO:0000313" key="2">
    <source>
        <dbReference type="EMBL" id="KAK9783479.1"/>
    </source>
</evidence>
<keyword evidence="3" id="KW-1185">Reference proteome</keyword>
<feature type="compositionally biased region" description="Low complexity" evidence="1">
    <location>
        <begin position="49"/>
        <end position="60"/>
    </location>
</feature>
<evidence type="ECO:0000256" key="1">
    <source>
        <dbReference type="SAM" id="MobiDB-lite"/>
    </source>
</evidence>
<protein>
    <recommendedName>
        <fullName evidence="4">Glycine-rich cell wall structural protein 1</fullName>
    </recommendedName>
</protein>
<feature type="compositionally biased region" description="Basic and acidic residues" evidence="1">
    <location>
        <begin position="209"/>
        <end position="225"/>
    </location>
</feature>
<dbReference type="EMBL" id="JARVKM010000001">
    <property type="protein sequence ID" value="KAK9783479.1"/>
    <property type="molecule type" value="Genomic_DNA"/>
</dbReference>
<proteinExistence type="predicted"/>
<feature type="compositionally biased region" description="Basic and acidic residues" evidence="1">
    <location>
        <begin position="246"/>
        <end position="264"/>
    </location>
</feature>
<evidence type="ECO:0000313" key="3">
    <source>
        <dbReference type="Proteomes" id="UP001465668"/>
    </source>
</evidence>
<feature type="compositionally biased region" description="Polar residues" evidence="1">
    <location>
        <begin position="141"/>
        <end position="152"/>
    </location>
</feature>
<feature type="region of interest" description="Disordered" evidence="1">
    <location>
        <begin position="1"/>
        <end position="298"/>
    </location>
</feature>
<feature type="compositionally biased region" description="Basic and acidic residues" evidence="1">
    <location>
        <begin position="112"/>
        <end position="125"/>
    </location>
</feature>
<comment type="caution">
    <text evidence="2">The sequence shown here is derived from an EMBL/GenBank/DDBJ whole genome shotgun (WGS) entry which is preliminary data.</text>
</comment>